<dbReference type="AlphaFoldDB" id="A0A8J3AC22"/>
<name>A0A8J3AC22_9ACTN</name>
<accession>A0A8J3AC22</accession>
<dbReference type="Pfam" id="PF13376">
    <property type="entry name" value="OmdA"/>
    <property type="match status" value="1"/>
</dbReference>
<feature type="region of interest" description="Disordered" evidence="1">
    <location>
        <begin position="1"/>
        <end position="35"/>
    </location>
</feature>
<reference evidence="2" key="2">
    <citation type="submission" date="2020-09" db="EMBL/GenBank/DDBJ databases">
        <authorList>
            <person name="Sun Q."/>
            <person name="Zhou Y."/>
        </authorList>
    </citation>
    <scope>NUCLEOTIDE SEQUENCE</scope>
    <source>
        <strain evidence="2">CGMCC 1.14988</strain>
    </source>
</reference>
<keyword evidence="3" id="KW-1185">Reference proteome</keyword>
<protein>
    <recommendedName>
        <fullName evidence="4">Bacteriocin-protection, YdeI or OmpD-Associated</fullName>
    </recommendedName>
</protein>
<evidence type="ECO:0000313" key="3">
    <source>
        <dbReference type="Proteomes" id="UP000650511"/>
    </source>
</evidence>
<evidence type="ECO:0000256" key="1">
    <source>
        <dbReference type="SAM" id="MobiDB-lite"/>
    </source>
</evidence>
<organism evidence="2 3">
    <name type="scientific">Egicoccus halophilus</name>
    <dbReference type="NCBI Taxonomy" id="1670830"/>
    <lineage>
        <taxon>Bacteria</taxon>
        <taxon>Bacillati</taxon>
        <taxon>Actinomycetota</taxon>
        <taxon>Nitriliruptoria</taxon>
        <taxon>Egicoccales</taxon>
        <taxon>Egicoccaceae</taxon>
        <taxon>Egicoccus</taxon>
    </lineage>
</organism>
<proteinExistence type="predicted"/>
<dbReference type="EMBL" id="BMHA01000011">
    <property type="protein sequence ID" value="GGI08148.1"/>
    <property type="molecule type" value="Genomic_DNA"/>
</dbReference>
<sequence>MDHDRPTSATAAVPTDSGVGAGATSTGRVPPSASVHPPTWRFDYPIFHVECREDWRAWLAENHARERGVWLCTWKPATGRPALPYPAAVEEAICFGWIDSTAASLDDQRRLQLMTPRRPRSGWTRLNRRRVAEQEAIGRMTDAGRRAVEVARANGWWTRMDPVEDLIEPADLGAALDAQPVARVAWDGFPPSARKRMLWWLVTAAKPQTRARRVARIVEDAGAGRRAQG</sequence>
<gene>
    <name evidence="2" type="ORF">GCM10011354_27640</name>
</gene>
<evidence type="ECO:0008006" key="4">
    <source>
        <dbReference type="Google" id="ProtNLM"/>
    </source>
</evidence>
<comment type="caution">
    <text evidence="2">The sequence shown here is derived from an EMBL/GenBank/DDBJ whole genome shotgun (WGS) entry which is preliminary data.</text>
</comment>
<dbReference type="Proteomes" id="UP000650511">
    <property type="component" value="Unassembled WGS sequence"/>
</dbReference>
<dbReference type="OrthoDB" id="9796999at2"/>
<evidence type="ECO:0000313" key="2">
    <source>
        <dbReference type="EMBL" id="GGI08148.1"/>
    </source>
</evidence>
<reference evidence="2" key="1">
    <citation type="journal article" date="2014" name="Int. J. Syst. Evol. Microbiol.">
        <title>Complete genome sequence of Corynebacterium casei LMG S-19264T (=DSM 44701T), isolated from a smear-ripened cheese.</title>
        <authorList>
            <consortium name="US DOE Joint Genome Institute (JGI-PGF)"/>
            <person name="Walter F."/>
            <person name="Albersmeier A."/>
            <person name="Kalinowski J."/>
            <person name="Ruckert C."/>
        </authorList>
    </citation>
    <scope>NUCLEOTIDE SEQUENCE</scope>
    <source>
        <strain evidence="2">CGMCC 1.14988</strain>
    </source>
</reference>